<evidence type="ECO:0000313" key="10">
    <source>
        <dbReference type="Proteomes" id="UP000261088"/>
    </source>
</evidence>
<organism evidence="9 10">
    <name type="scientific">Parabacteroides merdae</name>
    <dbReference type="NCBI Taxonomy" id="46503"/>
    <lineage>
        <taxon>Bacteria</taxon>
        <taxon>Pseudomonadati</taxon>
        <taxon>Bacteroidota</taxon>
        <taxon>Bacteroidia</taxon>
        <taxon>Bacteroidales</taxon>
        <taxon>Tannerellaceae</taxon>
        <taxon>Parabacteroides</taxon>
    </lineage>
</organism>
<gene>
    <name evidence="9" type="ORF">DXB61_04080</name>
</gene>
<dbReference type="AlphaFoldDB" id="A0AB37LXH6"/>
<dbReference type="InterPro" id="IPR012944">
    <property type="entry name" value="SusD_RagB_dom"/>
</dbReference>
<dbReference type="Pfam" id="PF14322">
    <property type="entry name" value="SusD-like_3"/>
    <property type="match status" value="1"/>
</dbReference>
<comment type="similarity">
    <text evidence="2">Belongs to the SusD family.</text>
</comment>
<evidence type="ECO:0000256" key="2">
    <source>
        <dbReference type="ARBA" id="ARBA00006275"/>
    </source>
</evidence>
<comment type="subcellular location">
    <subcellularLocation>
        <location evidence="1">Cell outer membrane</location>
    </subcellularLocation>
</comment>
<dbReference type="Gene3D" id="1.25.40.390">
    <property type="match status" value="1"/>
</dbReference>
<sequence>MKKITIFLLLALSVSSFSCDFLEEEPKGLISDTYAKTEEGIESLILSIYQRNRYLTERLYKVGDCGTDLTTYATNGLGTNYGEIMFYNDPLMISNVYNSQYWKYLYKGLNVANQGIEYIEQASVSSEEKKNKLTSEVHALRAFYLFLIVETYGPASHYVDTPSYSVVTDGYQPGIAVFFKRILDDLDIAFRHLDLPQNTQWGRMNIGIVKALKMRVLMALSAYDDTILSNTGYTKQKCYEETISLCNSIINDYNYKLLDDYASIFDVNNQINDEIIWSIQYTSDLIYNGMNVSRAEMDANVMHRNFVGWYNKSAKNPNVNIDGLWSHSRVYGREYRATMPTLYYIRLFSKFDKRRDQTFQSVWCRIPDNWNNDPDYSDTLLIRTLDVVSDEYIKSYEDRGIIVDNISDIYDINTGIPTINGRSCFHTMTKYLDPSRDAAKREEGFKDLILMRLGEVYITLAEAYVRTNQPEKAAEVITQLRKRALIDGHESALKVTAADMDMDFILEEGARELGCELNRWYMLKRSGKMVEWVKEHNPDITLIKDYHIYRPLPQDALYEVTNLDVFVQNKGYK</sequence>
<evidence type="ECO:0000313" key="9">
    <source>
        <dbReference type="EMBL" id="RGN53344.1"/>
    </source>
</evidence>
<protein>
    <submittedName>
        <fullName evidence="9">RagB/SusD family nutrient uptake outer membrane protein</fullName>
    </submittedName>
</protein>
<feature type="chain" id="PRO_5044253978" evidence="6">
    <location>
        <begin position="19"/>
        <end position="573"/>
    </location>
</feature>
<evidence type="ECO:0000259" key="8">
    <source>
        <dbReference type="Pfam" id="PF14322"/>
    </source>
</evidence>
<evidence type="ECO:0000256" key="5">
    <source>
        <dbReference type="ARBA" id="ARBA00023237"/>
    </source>
</evidence>
<feature type="signal peptide" evidence="6">
    <location>
        <begin position="1"/>
        <end position="18"/>
    </location>
</feature>
<feature type="domain" description="SusD-like N-terminal" evidence="8">
    <location>
        <begin position="20"/>
        <end position="162"/>
    </location>
</feature>
<dbReference type="PROSITE" id="PS51257">
    <property type="entry name" value="PROKAR_LIPOPROTEIN"/>
    <property type="match status" value="1"/>
</dbReference>
<dbReference type="InterPro" id="IPR033985">
    <property type="entry name" value="SusD-like_N"/>
</dbReference>
<dbReference type="SUPFAM" id="SSF48452">
    <property type="entry name" value="TPR-like"/>
    <property type="match status" value="1"/>
</dbReference>
<evidence type="ECO:0000256" key="4">
    <source>
        <dbReference type="ARBA" id="ARBA00023136"/>
    </source>
</evidence>
<comment type="caution">
    <text evidence="9">The sequence shown here is derived from an EMBL/GenBank/DDBJ whole genome shotgun (WGS) entry which is preliminary data.</text>
</comment>
<keyword evidence="3 6" id="KW-0732">Signal</keyword>
<evidence type="ECO:0000256" key="6">
    <source>
        <dbReference type="SAM" id="SignalP"/>
    </source>
</evidence>
<dbReference type="GO" id="GO:0009279">
    <property type="term" value="C:cell outer membrane"/>
    <property type="evidence" value="ECO:0007669"/>
    <property type="project" value="UniProtKB-SubCell"/>
</dbReference>
<evidence type="ECO:0000256" key="3">
    <source>
        <dbReference type="ARBA" id="ARBA00022729"/>
    </source>
</evidence>
<evidence type="ECO:0000256" key="1">
    <source>
        <dbReference type="ARBA" id="ARBA00004442"/>
    </source>
</evidence>
<dbReference type="RefSeq" id="WP_122121595.1">
    <property type="nucleotide sequence ID" value="NZ_JBCHEI010000003.1"/>
</dbReference>
<feature type="domain" description="RagB/SusD" evidence="7">
    <location>
        <begin position="311"/>
        <end position="572"/>
    </location>
</feature>
<reference evidence="9 10" key="1">
    <citation type="submission" date="2018-08" db="EMBL/GenBank/DDBJ databases">
        <title>A genome reference for cultivated species of the human gut microbiota.</title>
        <authorList>
            <person name="Zou Y."/>
            <person name="Xue W."/>
            <person name="Luo G."/>
        </authorList>
    </citation>
    <scope>NUCLEOTIDE SEQUENCE [LARGE SCALE GENOMIC DNA]</scope>
    <source>
        <strain evidence="9 10">OM05-11AA</strain>
    </source>
</reference>
<dbReference type="Proteomes" id="UP000261088">
    <property type="component" value="Unassembled WGS sequence"/>
</dbReference>
<dbReference type="Pfam" id="PF07980">
    <property type="entry name" value="SusD_RagB"/>
    <property type="match status" value="1"/>
</dbReference>
<keyword evidence="4" id="KW-0472">Membrane</keyword>
<proteinExistence type="inferred from homology"/>
<accession>A0AB37LXH6</accession>
<name>A0AB37LXH6_9BACT</name>
<dbReference type="InterPro" id="IPR011990">
    <property type="entry name" value="TPR-like_helical_dom_sf"/>
</dbReference>
<keyword evidence="5" id="KW-0998">Cell outer membrane</keyword>
<dbReference type="EMBL" id="QSUP01000003">
    <property type="protein sequence ID" value="RGN53344.1"/>
    <property type="molecule type" value="Genomic_DNA"/>
</dbReference>
<evidence type="ECO:0000259" key="7">
    <source>
        <dbReference type="Pfam" id="PF07980"/>
    </source>
</evidence>